<reference evidence="2" key="2">
    <citation type="submission" date="2018-12" db="EMBL/GenBank/DDBJ databases">
        <title>Maribacter lutimaris sp. nov., isolated from marine sediment.</title>
        <authorList>
            <person name="Kim K.K."/>
        </authorList>
    </citation>
    <scope>NUCLEOTIDE SEQUENCE [LARGE SCALE GENOMIC DNA]</scope>
    <source>
        <strain evidence="2">PoM-212</strain>
    </source>
</reference>
<gene>
    <name evidence="1" type="ORF">DZC72_04765</name>
</gene>
<dbReference type="OrthoDB" id="1177628at2"/>
<accession>A0A426RLN0</accession>
<protein>
    <submittedName>
        <fullName evidence="1">Uncharacterized protein</fullName>
    </submittedName>
</protein>
<keyword evidence="2" id="KW-1185">Reference proteome</keyword>
<dbReference type="EMBL" id="QUSX01000001">
    <property type="protein sequence ID" value="RRQ49901.1"/>
    <property type="molecule type" value="Genomic_DNA"/>
</dbReference>
<proteinExistence type="predicted"/>
<dbReference type="RefSeq" id="WP_125221716.1">
    <property type="nucleotide sequence ID" value="NZ_QUSX01000001.1"/>
</dbReference>
<name>A0A426RLN0_9FLAO</name>
<dbReference type="AlphaFoldDB" id="A0A426RLN0"/>
<comment type="caution">
    <text evidence="1">The sequence shown here is derived from an EMBL/GenBank/DDBJ whole genome shotgun (WGS) entry which is preliminary data.</text>
</comment>
<evidence type="ECO:0000313" key="1">
    <source>
        <dbReference type="EMBL" id="RRQ49901.1"/>
    </source>
</evidence>
<organism evidence="1 2">
    <name type="scientific">Maribacter algicola</name>
    <dbReference type="NCBI Taxonomy" id="2498892"/>
    <lineage>
        <taxon>Bacteria</taxon>
        <taxon>Pseudomonadati</taxon>
        <taxon>Bacteroidota</taxon>
        <taxon>Flavobacteriia</taxon>
        <taxon>Flavobacteriales</taxon>
        <taxon>Flavobacteriaceae</taxon>
        <taxon>Maribacter</taxon>
    </lineage>
</organism>
<evidence type="ECO:0000313" key="2">
    <source>
        <dbReference type="Proteomes" id="UP000286990"/>
    </source>
</evidence>
<reference evidence="2" key="1">
    <citation type="submission" date="2018-08" db="EMBL/GenBank/DDBJ databases">
        <authorList>
            <person name="Khan S.A."/>
            <person name="J S.E."/>
        </authorList>
    </citation>
    <scope>NUCLEOTIDE SEQUENCE [LARGE SCALE GENOMIC DNA]</scope>
    <source>
        <strain evidence="2">PoM-212</strain>
    </source>
</reference>
<dbReference type="Proteomes" id="UP000286990">
    <property type="component" value="Unassembled WGS sequence"/>
</dbReference>
<sequence length="263" mass="30727">MGRILFSRLIFIILCTVFTAECFGQESYYVYQKTGEPKFSSNKKANRGVYFEALDTLRLADHEKVTLVNQTGEIFALSGPNAFVFQDISKNKVQLNQTSFTRKYFTYVWTQFTNRRKSKQEAGVVYREDRTIIKHFPVDSAKLYQPSIFFRWENNSKSDLVYLFLKQHDGDHITKIGTASDSMLLYVDNNLLKKGRQYEWAISLEPFPSLKDIKYNTLTLLDDETFQELKKEMDVLIKTFTLLGYPEAKIKEAICADYKFCPY</sequence>